<dbReference type="AlphaFoldDB" id="G7WDH6"/>
<evidence type="ECO:0000256" key="4">
    <source>
        <dbReference type="ARBA" id="ARBA00022723"/>
    </source>
</evidence>
<dbReference type="EMBL" id="CP003108">
    <property type="protein sequence ID" value="AET67945.1"/>
    <property type="molecule type" value="Genomic_DNA"/>
</dbReference>
<dbReference type="Pfam" id="PF00384">
    <property type="entry name" value="Molybdopterin"/>
    <property type="match status" value="1"/>
</dbReference>
<evidence type="ECO:0000313" key="11">
    <source>
        <dbReference type="Proteomes" id="UP000006346"/>
    </source>
</evidence>
<evidence type="ECO:0000256" key="5">
    <source>
        <dbReference type="ARBA" id="ARBA00023002"/>
    </source>
</evidence>
<keyword evidence="3" id="KW-0500">Molybdenum</keyword>
<feature type="domain" description="Molybdopterin oxidoreductase" evidence="7">
    <location>
        <begin position="208"/>
        <end position="714"/>
    </location>
</feature>
<evidence type="ECO:0000256" key="2">
    <source>
        <dbReference type="ARBA" id="ARBA00010312"/>
    </source>
</evidence>
<accession>G7WDH6</accession>
<gene>
    <name evidence="10" type="ordered locus">Desor_2361</name>
</gene>
<dbReference type="Pfam" id="PF01568">
    <property type="entry name" value="Molydop_binding"/>
    <property type="match status" value="1"/>
</dbReference>
<keyword evidence="11" id="KW-1185">Reference proteome</keyword>
<evidence type="ECO:0000259" key="7">
    <source>
        <dbReference type="Pfam" id="PF00384"/>
    </source>
</evidence>
<comment type="similarity">
    <text evidence="2">Belongs to the prokaryotic molybdopterin-containing oxidoreductase family.</text>
</comment>
<dbReference type="STRING" id="768706.Desor_2361"/>
<protein>
    <submittedName>
        <fullName evidence="10">Anaerobic dehydrogenase, typically selenocysteine-containing</fullName>
    </submittedName>
</protein>
<dbReference type="InterPro" id="IPR050612">
    <property type="entry name" value="Prok_Mopterin_Oxidored"/>
</dbReference>
<dbReference type="Proteomes" id="UP000006346">
    <property type="component" value="Chromosome"/>
</dbReference>
<dbReference type="RefSeq" id="WP_014184754.1">
    <property type="nucleotide sequence ID" value="NC_016584.1"/>
</dbReference>
<dbReference type="Gene3D" id="3.40.50.740">
    <property type="match status" value="2"/>
</dbReference>
<dbReference type="Pfam" id="PF21423">
    <property type="entry name" value="AhtL-like_1st"/>
    <property type="match status" value="1"/>
</dbReference>
<evidence type="ECO:0000313" key="10">
    <source>
        <dbReference type="EMBL" id="AET67945.1"/>
    </source>
</evidence>
<evidence type="ECO:0000256" key="3">
    <source>
        <dbReference type="ARBA" id="ARBA00022505"/>
    </source>
</evidence>
<feature type="domain" description="Molybdopterin dinucleotide-binding" evidence="8">
    <location>
        <begin position="885"/>
        <end position="974"/>
    </location>
</feature>
<organism evidence="10 11">
    <name type="scientific">Desulfosporosinus orientis (strain ATCC 19365 / DSM 765 / NCIMB 8382 / VKM B-1628 / Singapore I)</name>
    <name type="common">Desulfotomaculum orientis</name>
    <dbReference type="NCBI Taxonomy" id="768706"/>
    <lineage>
        <taxon>Bacteria</taxon>
        <taxon>Bacillati</taxon>
        <taxon>Bacillota</taxon>
        <taxon>Clostridia</taxon>
        <taxon>Eubacteriales</taxon>
        <taxon>Desulfitobacteriaceae</taxon>
        <taxon>Desulfosporosinus</taxon>
    </lineage>
</organism>
<dbReference type="PANTHER" id="PTHR43742:SF10">
    <property type="entry name" value="TRIMETHYLAMINE-N-OXIDE REDUCTASE 2"/>
    <property type="match status" value="1"/>
</dbReference>
<reference evidence="11" key="1">
    <citation type="submission" date="2011-11" db="EMBL/GenBank/DDBJ databases">
        <title>Complete sequence of Desulfosporosinus orientis DSM 765.</title>
        <authorList>
            <person name="Lucas S."/>
            <person name="Han J."/>
            <person name="Lapidus A."/>
            <person name="Cheng J.-F."/>
            <person name="Goodwin L."/>
            <person name="Pitluck S."/>
            <person name="Peters L."/>
            <person name="Ovchinnikova G."/>
            <person name="Teshima H."/>
            <person name="Detter J.C."/>
            <person name="Han C."/>
            <person name="Tapia R."/>
            <person name="Land M."/>
            <person name="Hauser L."/>
            <person name="Kyrpides N."/>
            <person name="Ivanova N."/>
            <person name="Pagani I."/>
            <person name="Pester M."/>
            <person name="Spring S."/>
            <person name="Ollivier B."/>
            <person name="Rattei T."/>
            <person name="Klenk H.-P."/>
            <person name="Wagner M."/>
            <person name="Loy A."/>
            <person name="Woyke T."/>
        </authorList>
    </citation>
    <scope>NUCLEOTIDE SEQUENCE [LARGE SCALE GENOMIC DNA]</scope>
    <source>
        <strain evidence="11">ATCC 19365 / DSM 765 / NCIMB 8382 / VKM B-1628</strain>
    </source>
</reference>
<name>G7WDH6_DESOD</name>
<dbReference type="SUPFAM" id="SSF50692">
    <property type="entry name" value="ADC-like"/>
    <property type="match status" value="1"/>
</dbReference>
<dbReference type="Gene3D" id="2.40.40.20">
    <property type="match status" value="1"/>
</dbReference>
<dbReference type="GO" id="GO:0030288">
    <property type="term" value="C:outer membrane-bounded periplasmic space"/>
    <property type="evidence" value="ECO:0007669"/>
    <property type="project" value="TreeGrafter"/>
</dbReference>
<keyword evidence="5" id="KW-0560">Oxidoreductase</keyword>
<dbReference type="InterPro" id="IPR006656">
    <property type="entry name" value="Mopterin_OxRdtase"/>
</dbReference>
<dbReference type="eggNOG" id="COG0243">
    <property type="taxonomic scope" value="Bacteria"/>
</dbReference>
<dbReference type="Gene3D" id="3.40.228.10">
    <property type="entry name" value="Dimethylsulfoxide Reductase, domain 2"/>
    <property type="match status" value="1"/>
</dbReference>
<dbReference type="GO" id="GO:0016491">
    <property type="term" value="F:oxidoreductase activity"/>
    <property type="evidence" value="ECO:0007669"/>
    <property type="project" value="UniProtKB-KW"/>
</dbReference>
<evidence type="ECO:0000256" key="6">
    <source>
        <dbReference type="SAM" id="MobiDB-lite"/>
    </source>
</evidence>
<dbReference type="GO" id="GO:0043546">
    <property type="term" value="F:molybdopterin cofactor binding"/>
    <property type="evidence" value="ECO:0007669"/>
    <property type="project" value="InterPro"/>
</dbReference>
<feature type="domain" description="Pyrogallol hydroxytransferase large subunit-like N-terminal" evidence="9">
    <location>
        <begin position="148"/>
        <end position="202"/>
    </location>
</feature>
<reference evidence="10 11" key="2">
    <citation type="journal article" date="2012" name="J. Bacteriol.">
        <title>Complete genome sequences of Desulfosporosinus orientis DSM765T, Desulfosporosinus youngiae DSM17734T, Desulfosporosinus meridiei DSM13257T, and Desulfosporosinus acidiphilus DSM22704T.</title>
        <authorList>
            <person name="Pester M."/>
            <person name="Brambilla E."/>
            <person name="Alazard D."/>
            <person name="Rattei T."/>
            <person name="Weinmaier T."/>
            <person name="Han J."/>
            <person name="Lucas S."/>
            <person name="Lapidus A."/>
            <person name="Cheng J.F."/>
            <person name="Goodwin L."/>
            <person name="Pitluck S."/>
            <person name="Peters L."/>
            <person name="Ovchinnikova G."/>
            <person name="Teshima H."/>
            <person name="Detter J.C."/>
            <person name="Han C.S."/>
            <person name="Tapia R."/>
            <person name="Land M.L."/>
            <person name="Hauser L."/>
            <person name="Kyrpides N.C."/>
            <person name="Ivanova N.N."/>
            <person name="Pagani I."/>
            <person name="Huntmann M."/>
            <person name="Wei C.L."/>
            <person name="Davenport K.W."/>
            <person name="Daligault H."/>
            <person name="Chain P.S."/>
            <person name="Chen A."/>
            <person name="Mavromatis K."/>
            <person name="Markowitz V."/>
            <person name="Szeto E."/>
            <person name="Mikhailova N."/>
            <person name="Pati A."/>
            <person name="Wagner M."/>
            <person name="Woyke T."/>
            <person name="Ollivier B."/>
            <person name="Klenk H.P."/>
            <person name="Spring S."/>
            <person name="Loy A."/>
        </authorList>
    </citation>
    <scope>NUCLEOTIDE SEQUENCE [LARGE SCALE GENOMIC DNA]</scope>
    <source>
        <strain evidence="11">ATCC 19365 / DSM 765 / NCIMB 8382 / VKM B-1628</strain>
    </source>
</reference>
<sequence>MSLKQMQFDLTLFALDKMLNRAAGKYPEIRSSLKEKDAVIQMKLRDNSQARHYLIQGGKVHSSAGLHPSPDCTMSFESAEIAARLLKPNFDMLEFVNAAKNFQMELIGADEYVIWFAEILKMMMSPITEYGQAMGNGITRYTNNTNGGPVFVYVKDGKIIRITPIEFDEEDAESWTIRARGKSFTPPRKTTVNQHTLAWKSMIYSKDRLLYPMKRVDFDPNGERNPQNRGISGYERISWDEAYDIVAGEIRRVKQQYGPGAIMNGSGSHHTWGALGYWLSARMRFFNALGWTQIVHNPDSWEGWFWGGMHHWGFSAHNGGGESYNTVEDCLQNAEMVVFWSSDPESTSGVYGAHEGTIRRQWLKELGIPMVHIDPFFNHTAALLGGKWLAPKPATDSAMICAIAYVWISENLYDKDYVEKRTTGFDKWQDYVLGKEDGIPKTPEWQEAETGVPAKDVRALAREWGKKKTYLAAGGIHGFGGACRSATGTDWARGMIYLMAMQGLGKPGVNMGGMQQGTPVDTRFFFPGYSEGGMSGDLFGTGAAVSMYQRLPSAPSVNSVKQIVPRLKIPEAIMDGHCEGYPTDPSTIEGQFFKFAYPAPGYSPVKMYYKYGGSHFGTMCDTNRYVKMYATESLEFVVNQGIWFEGETKFADIILPACTNFERWDISEFANCGGYIQHSFTQVNHRVAVVQHKCIEPLGESKSDFQIFSDLSKRLGLGTVFSEGSNEFDWCKRYFHATDLPYNVSWKNFLKKGYYVVPPLPESRRDPVAFRWYAEDRLKDTPELTPLPGDYSGEYKRGLGTQSGKLEFESSSLKRFDPNDPERPPVMKYNPSWEGPHSELYQKYPLLLLSPHPRFTFHTQSDGKDSTLNDIKDHRVLIDGYYYWIIRVNPDDARARGIKENDLIKAYNDRGAVILAAQLSQRIRPGTVHSYESSANYDPIGKPGKSPDRGGCINQLTSSRMMIKKSHSGAYNSCLVQIEKWNGEGEEL</sequence>
<dbReference type="GO" id="GO:0009055">
    <property type="term" value="F:electron transfer activity"/>
    <property type="evidence" value="ECO:0007669"/>
    <property type="project" value="TreeGrafter"/>
</dbReference>
<dbReference type="GO" id="GO:0030151">
    <property type="term" value="F:molybdenum ion binding"/>
    <property type="evidence" value="ECO:0007669"/>
    <property type="project" value="TreeGrafter"/>
</dbReference>
<dbReference type="GO" id="GO:0009061">
    <property type="term" value="P:anaerobic respiration"/>
    <property type="evidence" value="ECO:0007669"/>
    <property type="project" value="TreeGrafter"/>
</dbReference>
<dbReference type="PANTHER" id="PTHR43742">
    <property type="entry name" value="TRIMETHYLAMINE-N-OXIDE REDUCTASE"/>
    <property type="match status" value="1"/>
</dbReference>
<dbReference type="SUPFAM" id="SSF53706">
    <property type="entry name" value="Formate dehydrogenase/DMSO reductase, domains 1-3"/>
    <property type="match status" value="1"/>
</dbReference>
<keyword evidence="4" id="KW-0479">Metal-binding</keyword>
<dbReference type="InterPro" id="IPR049032">
    <property type="entry name" value="AhtL-like_N"/>
</dbReference>
<proteinExistence type="inferred from homology"/>
<dbReference type="InterPro" id="IPR006657">
    <property type="entry name" value="MoPterin_dinucl-bd_dom"/>
</dbReference>
<comment type="cofactor">
    <cofactor evidence="1">
        <name>Mo-bis(molybdopterin guanine dinucleotide)</name>
        <dbReference type="ChEBI" id="CHEBI:60539"/>
    </cofactor>
</comment>
<feature type="region of interest" description="Disordered" evidence="6">
    <location>
        <begin position="930"/>
        <end position="952"/>
    </location>
</feature>
<evidence type="ECO:0000256" key="1">
    <source>
        <dbReference type="ARBA" id="ARBA00001942"/>
    </source>
</evidence>
<dbReference type="KEGG" id="dor:Desor_2361"/>
<evidence type="ECO:0000259" key="8">
    <source>
        <dbReference type="Pfam" id="PF01568"/>
    </source>
</evidence>
<dbReference type="HOGENOM" id="CLU_000422_13_3_9"/>
<evidence type="ECO:0000259" key="9">
    <source>
        <dbReference type="Pfam" id="PF21423"/>
    </source>
</evidence>
<dbReference type="PATRIC" id="fig|768706.3.peg.2367"/>
<dbReference type="Gene3D" id="2.20.25.340">
    <property type="match status" value="1"/>
</dbReference>
<dbReference type="InterPro" id="IPR009010">
    <property type="entry name" value="Asp_de-COase-like_dom_sf"/>
</dbReference>